<evidence type="ECO:0000313" key="3">
    <source>
        <dbReference type="Proteomes" id="UP000030445"/>
    </source>
</evidence>
<sequence length="219" mass="25983">MRNEKKFIISQSQFSTLKILLSSNSFVECFPKRKISSLYYDTNDLKLFYASEDGISSRQKIRIRWYNDELISSRVEYKIKNAELGDKIFYAISDFDKKELSKISFANSNMNSPNPYFVPTKIDKFYFPKTLISYKRNYYLKDNLRITYDSSINFYSVLNNYKEIKVLYPIPSEYSVLEVKYEEGEDNLVYKTIQNLTDRLGLTLTRFSKYSNSIKSIYL</sequence>
<feature type="domain" description="VTC" evidence="1">
    <location>
        <begin position="2"/>
        <end position="218"/>
    </location>
</feature>
<dbReference type="RefSeq" id="WP_032527174.1">
    <property type="nucleotide sequence ID" value="NZ_CP138951.1"/>
</dbReference>
<dbReference type="InterPro" id="IPR042267">
    <property type="entry name" value="VTC_sf"/>
</dbReference>
<dbReference type="GO" id="GO:0006799">
    <property type="term" value="P:polyphosphate biosynthetic process"/>
    <property type="evidence" value="ECO:0007669"/>
    <property type="project" value="UniProtKB-ARBA"/>
</dbReference>
<dbReference type="OrthoDB" id="541850at2"/>
<organism evidence="2 3">
    <name type="scientific">Prochlorococcus marinus str. MIT 9302</name>
    <dbReference type="NCBI Taxonomy" id="74545"/>
    <lineage>
        <taxon>Bacteria</taxon>
        <taxon>Bacillati</taxon>
        <taxon>Cyanobacteriota</taxon>
        <taxon>Cyanophyceae</taxon>
        <taxon>Synechococcales</taxon>
        <taxon>Prochlorococcaceae</taxon>
        <taxon>Prochlorococcus</taxon>
    </lineage>
</organism>
<proteinExistence type="predicted"/>
<evidence type="ECO:0000259" key="1">
    <source>
        <dbReference type="Pfam" id="PF09359"/>
    </source>
</evidence>
<name>A0A0A2A7V2_PROMR</name>
<dbReference type="EMBL" id="JNAM01000011">
    <property type="protein sequence ID" value="KGF96926.1"/>
    <property type="molecule type" value="Genomic_DNA"/>
</dbReference>
<dbReference type="InterPro" id="IPR018966">
    <property type="entry name" value="VTC_domain"/>
</dbReference>
<dbReference type="SUPFAM" id="SSF55154">
    <property type="entry name" value="CYTH-like phosphatases"/>
    <property type="match status" value="1"/>
</dbReference>
<dbReference type="InterPro" id="IPR033469">
    <property type="entry name" value="CYTH-like_dom_sf"/>
</dbReference>
<dbReference type="Pfam" id="PF09359">
    <property type="entry name" value="VTC"/>
    <property type="match status" value="1"/>
</dbReference>
<gene>
    <name evidence="2" type="ORF">EU96_1565</name>
</gene>
<dbReference type="AlphaFoldDB" id="A0A0A2A7V2"/>
<dbReference type="STRING" id="74545.EU96_1565"/>
<dbReference type="Proteomes" id="UP000030445">
    <property type="component" value="Unassembled WGS sequence"/>
</dbReference>
<evidence type="ECO:0000313" key="2">
    <source>
        <dbReference type="EMBL" id="KGF96926.1"/>
    </source>
</evidence>
<accession>A0A0A2A7V2</accession>
<dbReference type="Gene3D" id="3.20.100.30">
    <property type="entry name" value="VTC, catalytic tunnel domain"/>
    <property type="match status" value="1"/>
</dbReference>
<reference evidence="3" key="1">
    <citation type="journal article" date="2014" name="Sci. Data">
        <title>Genomes of diverse isolates of the marine cyanobacterium Prochlorococcus.</title>
        <authorList>
            <person name="Biller S."/>
            <person name="Berube P."/>
            <person name="Thompson J."/>
            <person name="Kelly L."/>
            <person name="Roggensack S."/>
            <person name="Awad L."/>
            <person name="Roache-Johnson K."/>
            <person name="Ding H."/>
            <person name="Giovannoni S.J."/>
            <person name="Moore L.R."/>
            <person name="Chisholm S.W."/>
        </authorList>
    </citation>
    <scope>NUCLEOTIDE SEQUENCE [LARGE SCALE GENOMIC DNA]</scope>
    <source>
        <strain evidence="3">MIT 9302</strain>
    </source>
</reference>
<protein>
    <recommendedName>
        <fullName evidence="1">VTC domain-containing protein</fullName>
    </recommendedName>
</protein>
<comment type="caution">
    <text evidence="2">The sequence shown here is derived from an EMBL/GenBank/DDBJ whole genome shotgun (WGS) entry which is preliminary data.</text>
</comment>